<reference evidence="2 3" key="1">
    <citation type="journal article" date="2023" name="Commun. Biol.">
        <title>Reorganization of the ancestral sex-determining regions during the evolution of trioecy in Pleodorina starrii.</title>
        <authorList>
            <person name="Takahashi K."/>
            <person name="Suzuki S."/>
            <person name="Kawai-Toyooka H."/>
            <person name="Yamamoto K."/>
            <person name="Hamaji T."/>
            <person name="Ootsuki R."/>
            <person name="Yamaguchi H."/>
            <person name="Kawachi M."/>
            <person name="Higashiyama T."/>
            <person name="Nozaki H."/>
        </authorList>
    </citation>
    <scope>NUCLEOTIDE SEQUENCE [LARGE SCALE GENOMIC DNA]</scope>
    <source>
        <strain evidence="2 3">NIES-4479</strain>
    </source>
</reference>
<feature type="region of interest" description="Disordered" evidence="1">
    <location>
        <begin position="74"/>
        <end position="100"/>
    </location>
</feature>
<protein>
    <submittedName>
        <fullName evidence="2">Uncharacterized protein</fullName>
    </submittedName>
</protein>
<accession>A0A9W6BNV9</accession>
<evidence type="ECO:0000256" key="1">
    <source>
        <dbReference type="SAM" id="MobiDB-lite"/>
    </source>
</evidence>
<name>A0A9W6BNV9_9CHLO</name>
<feature type="compositionally biased region" description="Basic and acidic residues" evidence="1">
    <location>
        <begin position="74"/>
        <end position="83"/>
    </location>
</feature>
<comment type="caution">
    <text evidence="2">The sequence shown here is derived from an EMBL/GenBank/DDBJ whole genome shotgun (WGS) entry which is preliminary data.</text>
</comment>
<organism evidence="2 3">
    <name type="scientific">Pleodorina starrii</name>
    <dbReference type="NCBI Taxonomy" id="330485"/>
    <lineage>
        <taxon>Eukaryota</taxon>
        <taxon>Viridiplantae</taxon>
        <taxon>Chlorophyta</taxon>
        <taxon>core chlorophytes</taxon>
        <taxon>Chlorophyceae</taxon>
        <taxon>CS clade</taxon>
        <taxon>Chlamydomonadales</taxon>
        <taxon>Volvocaceae</taxon>
        <taxon>Pleodorina</taxon>
    </lineage>
</organism>
<keyword evidence="3" id="KW-1185">Reference proteome</keyword>
<feature type="region of interest" description="Disordered" evidence="1">
    <location>
        <begin position="481"/>
        <end position="501"/>
    </location>
</feature>
<dbReference type="Proteomes" id="UP001165080">
    <property type="component" value="Unassembled WGS sequence"/>
</dbReference>
<dbReference type="AlphaFoldDB" id="A0A9W6BNV9"/>
<feature type="compositionally biased region" description="Gly residues" evidence="1">
    <location>
        <begin position="485"/>
        <end position="500"/>
    </location>
</feature>
<feature type="compositionally biased region" description="Acidic residues" evidence="1">
    <location>
        <begin position="133"/>
        <end position="148"/>
    </location>
</feature>
<evidence type="ECO:0000313" key="3">
    <source>
        <dbReference type="Proteomes" id="UP001165080"/>
    </source>
</evidence>
<gene>
    <name evidence="2" type="primary">PLEST002018</name>
    <name evidence="2" type="ORF">PLESTB_001002300</name>
</gene>
<sequence length="567" mass="59215">MIEPTRPILLRIIVSQQQRDHHKGQRNVFEGSRRKYGHEHTSAMTLREVLVDMDARNIPRERLPLQIEVWDDPDVKNEYDSKPPSEAGGNPPKRRRTTGDAAVAVEAAAAAFSPGRCLARTGGSPPGRRPAYEQDEDVESELDSDGGESDGLSHEFGAGTSGQPVEFGATAAVADGSLAADTSGGGGLETGVKSNDPLVEFLEQRHDGDQVPASLRRDLIQVMSVGSVAAIRQVPGKKMFVESFTDQFCNMAADLASASGDGFWKAKGNVQGHAVSRDAADYRATADDLERTNNAVVQPLLRAARHMVERLQTVSEDLTAGVDARRDAARVMEQQVQFEAHQRVQSRHGLLSAVCAFTAQMKAALGPDYPAAVDEHAKAVERRLQALPPKVPDPGPVPLVLDARHLALHNVKELCGTLVDRLYSTAVDVDVTQSPSPGQQPLVAVAGTAPTSAAEAAAATAPGFTAAAAATPSSAVGAVTAATSGEGGGRGGGSSDGGLGLAHHARVGGAIPPGWLRPDNPAAAAARGIQWAPGHGPQAGPRHVCDGDGGPGGVRSRIDVKVHLPVG</sequence>
<proteinExistence type="predicted"/>
<dbReference type="EMBL" id="BRXU01000013">
    <property type="protein sequence ID" value="GLC55577.1"/>
    <property type="molecule type" value="Genomic_DNA"/>
</dbReference>
<feature type="region of interest" description="Disordered" evidence="1">
    <location>
        <begin position="116"/>
        <end position="164"/>
    </location>
</feature>
<feature type="region of interest" description="Disordered" evidence="1">
    <location>
        <begin position="531"/>
        <end position="558"/>
    </location>
</feature>
<evidence type="ECO:0000313" key="2">
    <source>
        <dbReference type="EMBL" id="GLC55577.1"/>
    </source>
</evidence>